<feature type="signal peptide" evidence="1">
    <location>
        <begin position="1"/>
        <end position="22"/>
    </location>
</feature>
<feature type="chain" id="PRO_5045429426" evidence="1">
    <location>
        <begin position="23"/>
        <end position="95"/>
    </location>
</feature>
<protein>
    <submittedName>
        <fullName evidence="2">Uncharacterized protein</fullName>
    </submittedName>
</protein>
<keyword evidence="1" id="KW-0732">Signal</keyword>
<keyword evidence="3" id="KW-1185">Reference proteome</keyword>
<sequence length="95" mass="10171">MSRLLLTSVAVLIHGVLSQGLAADPLMAQRMASKEAVQEHSRLHPTHVCAANGGDWHTDIVAFPAGRADRMYIFSAGAAWAFQIRSGQAALVWCG</sequence>
<name>A0ABN1CLQ3_9DEIO</name>
<evidence type="ECO:0000313" key="2">
    <source>
        <dbReference type="EMBL" id="GAA0521586.1"/>
    </source>
</evidence>
<organism evidence="2 3">
    <name type="scientific">Deinococcus depolymerans</name>
    <dbReference type="NCBI Taxonomy" id="392408"/>
    <lineage>
        <taxon>Bacteria</taxon>
        <taxon>Thermotogati</taxon>
        <taxon>Deinococcota</taxon>
        <taxon>Deinococci</taxon>
        <taxon>Deinococcales</taxon>
        <taxon>Deinococcaceae</taxon>
        <taxon>Deinococcus</taxon>
    </lineage>
</organism>
<dbReference type="Proteomes" id="UP001500191">
    <property type="component" value="Unassembled WGS sequence"/>
</dbReference>
<dbReference type="EMBL" id="BAAADB010000030">
    <property type="protein sequence ID" value="GAA0521586.1"/>
    <property type="molecule type" value="Genomic_DNA"/>
</dbReference>
<accession>A0ABN1CLQ3</accession>
<proteinExistence type="predicted"/>
<gene>
    <name evidence="2" type="ORF">GCM10008937_31460</name>
</gene>
<reference evidence="2 3" key="1">
    <citation type="journal article" date="2019" name="Int. J. Syst. Evol. Microbiol.">
        <title>The Global Catalogue of Microorganisms (GCM) 10K type strain sequencing project: providing services to taxonomists for standard genome sequencing and annotation.</title>
        <authorList>
            <consortium name="The Broad Institute Genomics Platform"/>
            <consortium name="The Broad Institute Genome Sequencing Center for Infectious Disease"/>
            <person name="Wu L."/>
            <person name="Ma J."/>
        </authorList>
    </citation>
    <scope>NUCLEOTIDE SEQUENCE [LARGE SCALE GENOMIC DNA]</scope>
    <source>
        <strain evidence="2 3">JCM 14368</strain>
    </source>
</reference>
<evidence type="ECO:0000313" key="3">
    <source>
        <dbReference type="Proteomes" id="UP001500191"/>
    </source>
</evidence>
<evidence type="ECO:0000256" key="1">
    <source>
        <dbReference type="SAM" id="SignalP"/>
    </source>
</evidence>
<dbReference type="RefSeq" id="WP_343760868.1">
    <property type="nucleotide sequence ID" value="NZ_BAAADB010000030.1"/>
</dbReference>
<comment type="caution">
    <text evidence="2">The sequence shown here is derived from an EMBL/GenBank/DDBJ whole genome shotgun (WGS) entry which is preliminary data.</text>
</comment>